<name>A0A914GSI7_GLORO</name>
<protein>
    <submittedName>
        <fullName evidence="2">Uncharacterized protein</fullName>
    </submittedName>
</protein>
<dbReference type="Proteomes" id="UP000887572">
    <property type="component" value="Unplaced"/>
</dbReference>
<dbReference type="AlphaFoldDB" id="A0A914GSI7"/>
<dbReference type="WBParaSite" id="Gr19_v10_g10811.t1">
    <property type="protein sequence ID" value="Gr19_v10_g10811.t1"/>
    <property type="gene ID" value="Gr19_v10_g10811"/>
</dbReference>
<reference evidence="2" key="1">
    <citation type="submission" date="2022-11" db="UniProtKB">
        <authorList>
            <consortium name="WormBaseParasite"/>
        </authorList>
    </citation>
    <scope>IDENTIFICATION</scope>
</reference>
<evidence type="ECO:0000313" key="1">
    <source>
        <dbReference type="Proteomes" id="UP000887572"/>
    </source>
</evidence>
<keyword evidence="1" id="KW-1185">Reference proteome</keyword>
<organism evidence="1 2">
    <name type="scientific">Globodera rostochiensis</name>
    <name type="common">Golden nematode worm</name>
    <name type="synonym">Heterodera rostochiensis</name>
    <dbReference type="NCBI Taxonomy" id="31243"/>
    <lineage>
        <taxon>Eukaryota</taxon>
        <taxon>Metazoa</taxon>
        <taxon>Ecdysozoa</taxon>
        <taxon>Nematoda</taxon>
        <taxon>Chromadorea</taxon>
        <taxon>Rhabditida</taxon>
        <taxon>Tylenchina</taxon>
        <taxon>Tylenchomorpha</taxon>
        <taxon>Tylenchoidea</taxon>
        <taxon>Heteroderidae</taxon>
        <taxon>Heteroderinae</taxon>
        <taxon>Globodera</taxon>
    </lineage>
</organism>
<accession>A0A914GSI7</accession>
<sequence>MKIKYWKKKGPSHVVPSTRAKDGKCIFWMTSSKSGGHEEVGDTHTFLLFLARRPNKIAWNFVGELMSIMESAVLEDKLNLNGGNPGSWHLAQTRERSFIG</sequence>
<proteinExistence type="predicted"/>
<evidence type="ECO:0000313" key="2">
    <source>
        <dbReference type="WBParaSite" id="Gr19_v10_g10811.t1"/>
    </source>
</evidence>